<dbReference type="InterPro" id="IPR003657">
    <property type="entry name" value="WRKY_dom"/>
</dbReference>
<dbReference type="PANTHER" id="PTHR31221:SF378">
    <property type="entry name" value="WRKY TRANSCRIPTION FACTOR 23-RELATED"/>
    <property type="match status" value="1"/>
</dbReference>
<dbReference type="Gene3D" id="2.20.25.80">
    <property type="entry name" value="WRKY domain"/>
    <property type="match status" value="1"/>
</dbReference>
<dbReference type="PROSITE" id="PS50811">
    <property type="entry name" value="WRKY"/>
    <property type="match status" value="1"/>
</dbReference>
<evidence type="ECO:0000256" key="1">
    <source>
        <dbReference type="ARBA" id="ARBA00004123"/>
    </source>
</evidence>
<keyword evidence="2" id="KW-0805">Transcription regulation</keyword>
<dbReference type="RefSeq" id="XP_008223383.1">
    <property type="nucleotide sequence ID" value="XM_008225161.2"/>
</dbReference>
<keyword evidence="3" id="KW-0238">DNA-binding</keyword>
<dbReference type="Pfam" id="PF03106">
    <property type="entry name" value="WRKY"/>
    <property type="match status" value="1"/>
</dbReference>
<evidence type="ECO:0000259" key="7">
    <source>
        <dbReference type="PROSITE" id="PS50811"/>
    </source>
</evidence>
<reference evidence="9" key="2">
    <citation type="submission" date="2025-08" db="UniProtKB">
        <authorList>
            <consortium name="RefSeq"/>
        </authorList>
    </citation>
    <scope>IDENTIFICATION</scope>
</reference>
<dbReference type="InterPro" id="IPR044810">
    <property type="entry name" value="WRKY_plant"/>
</dbReference>
<protein>
    <submittedName>
        <fullName evidence="9">Probable WRKY transcription factor 23</fullName>
    </submittedName>
</protein>
<evidence type="ECO:0000256" key="2">
    <source>
        <dbReference type="ARBA" id="ARBA00023015"/>
    </source>
</evidence>
<keyword evidence="5" id="KW-0539">Nucleus</keyword>
<feature type="compositionally biased region" description="Basic residues" evidence="6">
    <location>
        <begin position="178"/>
        <end position="188"/>
    </location>
</feature>
<comment type="subcellular location">
    <subcellularLocation>
        <location evidence="1">Nucleus</location>
    </subcellularLocation>
</comment>
<evidence type="ECO:0000313" key="9">
    <source>
        <dbReference type="RefSeq" id="XP_008223383.1"/>
    </source>
</evidence>
<keyword evidence="4" id="KW-0804">Transcription</keyword>
<dbReference type="GeneID" id="103323186"/>
<name>A0ABM0NE02_PRUMU</name>
<dbReference type="InterPro" id="IPR036576">
    <property type="entry name" value="WRKY_dom_sf"/>
</dbReference>
<dbReference type="PANTHER" id="PTHR31221">
    <property type="entry name" value="WRKY TRANSCRIPTION FACTOR PROTEIN 1-RELATED"/>
    <property type="match status" value="1"/>
</dbReference>
<proteinExistence type="predicted"/>
<keyword evidence="8" id="KW-1185">Reference proteome</keyword>
<feature type="region of interest" description="Disordered" evidence="6">
    <location>
        <begin position="248"/>
        <end position="268"/>
    </location>
</feature>
<feature type="domain" description="WRKY" evidence="7">
    <location>
        <begin position="201"/>
        <end position="266"/>
    </location>
</feature>
<feature type="compositionally biased region" description="Polar residues" evidence="6">
    <location>
        <begin position="249"/>
        <end position="265"/>
    </location>
</feature>
<evidence type="ECO:0000256" key="4">
    <source>
        <dbReference type="ARBA" id="ARBA00023163"/>
    </source>
</evidence>
<dbReference type="Proteomes" id="UP000694861">
    <property type="component" value="Linkage group LG2"/>
</dbReference>
<feature type="compositionally biased region" description="Low complexity" evidence="6">
    <location>
        <begin position="130"/>
        <end position="151"/>
    </location>
</feature>
<feature type="compositionally biased region" description="Basic and acidic residues" evidence="6">
    <location>
        <begin position="152"/>
        <end position="163"/>
    </location>
</feature>
<accession>A0ABM0NE02</accession>
<dbReference type="SUPFAM" id="SSF118290">
    <property type="entry name" value="WRKY DNA-binding domain"/>
    <property type="match status" value="1"/>
</dbReference>
<dbReference type="SMART" id="SM00774">
    <property type="entry name" value="WRKY"/>
    <property type="match status" value="1"/>
</dbReference>
<organism evidence="8 9">
    <name type="scientific">Prunus mume</name>
    <name type="common">Japanese apricot</name>
    <name type="synonym">Armeniaca mume</name>
    <dbReference type="NCBI Taxonomy" id="102107"/>
    <lineage>
        <taxon>Eukaryota</taxon>
        <taxon>Viridiplantae</taxon>
        <taxon>Streptophyta</taxon>
        <taxon>Embryophyta</taxon>
        <taxon>Tracheophyta</taxon>
        <taxon>Spermatophyta</taxon>
        <taxon>Magnoliopsida</taxon>
        <taxon>eudicotyledons</taxon>
        <taxon>Gunneridae</taxon>
        <taxon>Pentapetalae</taxon>
        <taxon>rosids</taxon>
        <taxon>fabids</taxon>
        <taxon>Rosales</taxon>
        <taxon>Rosaceae</taxon>
        <taxon>Amygdaloideae</taxon>
        <taxon>Amygdaleae</taxon>
        <taxon>Prunus</taxon>
    </lineage>
</organism>
<evidence type="ECO:0000256" key="6">
    <source>
        <dbReference type="SAM" id="MobiDB-lite"/>
    </source>
</evidence>
<evidence type="ECO:0000313" key="8">
    <source>
        <dbReference type="Proteomes" id="UP000694861"/>
    </source>
</evidence>
<evidence type="ECO:0000256" key="5">
    <source>
        <dbReference type="ARBA" id="ARBA00023242"/>
    </source>
</evidence>
<feature type="compositionally biased region" description="Low complexity" evidence="6">
    <location>
        <begin position="94"/>
        <end position="116"/>
    </location>
</feature>
<gene>
    <name evidence="9" type="primary">LOC103323186</name>
</gene>
<reference evidence="8" key="1">
    <citation type="journal article" date="2012" name="Nat. Commun.">
        <title>The genome of Prunus mume.</title>
        <authorList>
            <person name="Zhang Q."/>
            <person name="Chen W."/>
            <person name="Sun L."/>
            <person name="Zhao F."/>
            <person name="Huang B."/>
            <person name="Yang W."/>
            <person name="Tao Y."/>
            <person name="Wang J."/>
            <person name="Yuan Z."/>
            <person name="Fan G."/>
            <person name="Xing Z."/>
            <person name="Han C."/>
            <person name="Pan H."/>
            <person name="Zhong X."/>
            <person name="Shi W."/>
            <person name="Liang X."/>
            <person name="Du D."/>
            <person name="Sun F."/>
            <person name="Xu Z."/>
            <person name="Hao R."/>
            <person name="Lv T."/>
            <person name="Lv Y."/>
            <person name="Zheng Z."/>
            <person name="Sun M."/>
            <person name="Luo L."/>
            <person name="Cai M."/>
            <person name="Gao Y."/>
            <person name="Wang J."/>
            <person name="Yin Y."/>
            <person name="Xu X."/>
            <person name="Cheng T."/>
            <person name="Wang J."/>
        </authorList>
    </citation>
    <scope>NUCLEOTIDE SEQUENCE [LARGE SCALE GENOMIC DNA]</scope>
</reference>
<sequence length="390" mass="42898">MDGRETGELKTTIDQISMANSTVFSDEIIPGSSFASFASSGGNIFDMSDNNQRGSGFMDLLGFQDFNMPPSLFDFSSSQTTSSSSSMMMVMMPPHHQQQQQPPLASPASTPTAVALPERESTTSEVLNGSTAPTTPNSSSISSSSNEAAANKNEDQTTTKAQDEEADEQNQDPEKTQKQLKPKKKNQKRQREPRFAFMTKSEVDNLDDGYRWRKYGQKAVKNSPYPRSYYRCTTAACGVKKRVERSSDDPSTVVTTYEGQHTHPSPITPRGTMGIAPLPDQPCAFPSSPFGVQQLLPHHHYQQQQQQQQQPQYSYIYSSAPSLNISSPAYGGGAFNPSSFSTGLLQERYNFGSPSSSSSAASNLLRDHGLLQDIVPQIRKEAKEEDHLHQ</sequence>
<evidence type="ECO:0000256" key="3">
    <source>
        <dbReference type="ARBA" id="ARBA00023125"/>
    </source>
</evidence>
<feature type="region of interest" description="Disordered" evidence="6">
    <location>
        <begin position="94"/>
        <end position="200"/>
    </location>
</feature>